<evidence type="ECO:0000259" key="1">
    <source>
        <dbReference type="PROSITE" id="PS51186"/>
    </source>
</evidence>
<comment type="caution">
    <text evidence="2">The sequence shown here is derived from an EMBL/GenBank/DDBJ whole genome shotgun (WGS) entry which is preliminary data.</text>
</comment>
<dbReference type="InterPro" id="IPR000182">
    <property type="entry name" value="GNAT_dom"/>
</dbReference>
<keyword evidence="2" id="KW-0808">Transferase</keyword>
<dbReference type="Pfam" id="PF13302">
    <property type="entry name" value="Acetyltransf_3"/>
    <property type="match status" value="1"/>
</dbReference>
<sequence length="188" mass="21439">MQGPELREDTVKLHAATETDYRPLAQSWADPDVTRYETSFVARQTTEWWEAWMRRLDEGSDGVLWVIEAHGDAVGIATLRDIDVHDRHATGSVALFRRCWGRGYASAAVRLRSEYAFDTLGLEKVETCTAACNDSIIRVRRKNGYREVGVSRRERFRHGAWHDEWLGELLAGDWRALRGRGTADACSE</sequence>
<dbReference type="PANTHER" id="PTHR43441:SF11">
    <property type="entry name" value="RIBOSOMAL-PROTEIN-SERINE ACETYLTRANSFERASE"/>
    <property type="match status" value="1"/>
</dbReference>
<gene>
    <name evidence="2" type="ORF">DES52_110134</name>
</gene>
<dbReference type="PANTHER" id="PTHR43441">
    <property type="entry name" value="RIBOSOMAL-PROTEIN-SERINE ACETYLTRANSFERASE"/>
    <property type="match status" value="1"/>
</dbReference>
<accession>A0A318S620</accession>
<feature type="domain" description="N-acetyltransferase" evidence="1">
    <location>
        <begin position="11"/>
        <end position="171"/>
    </location>
</feature>
<reference evidence="2 3" key="1">
    <citation type="submission" date="2018-06" db="EMBL/GenBank/DDBJ databases">
        <title>Genomic Encyclopedia of Type Strains, Phase IV (KMG-IV): sequencing the most valuable type-strain genomes for metagenomic binning, comparative biology and taxonomic classification.</title>
        <authorList>
            <person name="Goeker M."/>
        </authorList>
    </citation>
    <scope>NUCLEOTIDE SEQUENCE [LARGE SCALE GENOMIC DNA]</scope>
    <source>
        <strain evidence="2 3">DSM 18048</strain>
    </source>
</reference>
<keyword evidence="3" id="KW-1185">Reference proteome</keyword>
<protein>
    <submittedName>
        <fullName evidence="2">RimJ/RimL family protein N-acetyltransferase</fullName>
    </submittedName>
</protein>
<evidence type="ECO:0000313" key="2">
    <source>
        <dbReference type="EMBL" id="PYE53150.1"/>
    </source>
</evidence>
<dbReference type="Proteomes" id="UP000248326">
    <property type="component" value="Unassembled WGS sequence"/>
</dbReference>
<dbReference type="InterPro" id="IPR051908">
    <property type="entry name" value="Ribosomal_N-acetyltransferase"/>
</dbReference>
<name>A0A318S620_9DEIO</name>
<dbReference type="GO" id="GO:0005737">
    <property type="term" value="C:cytoplasm"/>
    <property type="evidence" value="ECO:0007669"/>
    <property type="project" value="TreeGrafter"/>
</dbReference>
<organism evidence="2 3">
    <name type="scientific">Deinococcus yavapaiensis KR-236</name>
    <dbReference type="NCBI Taxonomy" id="694435"/>
    <lineage>
        <taxon>Bacteria</taxon>
        <taxon>Thermotogati</taxon>
        <taxon>Deinococcota</taxon>
        <taxon>Deinococci</taxon>
        <taxon>Deinococcales</taxon>
        <taxon>Deinococcaceae</taxon>
        <taxon>Deinococcus</taxon>
    </lineage>
</organism>
<dbReference type="SUPFAM" id="SSF55729">
    <property type="entry name" value="Acyl-CoA N-acyltransferases (Nat)"/>
    <property type="match status" value="1"/>
</dbReference>
<dbReference type="EMBL" id="QJSX01000010">
    <property type="protein sequence ID" value="PYE53150.1"/>
    <property type="molecule type" value="Genomic_DNA"/>
</dbReference>
<dbReference type="PROSITE" id="PS51186">
    <property type="entry name" value="GNAT"/>
    <property type="match status" value="1"/>
</dbReference>
<dbReference type="Gene3D" id="3.40.630.30">
    <property type="match status" value="1"/>
</dbReference>
<dbReference type="GO" id="GO:1990189">
    <property type="term" value="F:protein N-terminal-serine acetyltransferase activity"/>
    <property type="evidence" value="ECO:0007669"/>
    <property type="project" value="TreeGrafter"/>
</dbReference>
<dbReference type="OrthoDB" id="9795206at2"/>
<dbReference type="RefSeq" id="WP_110887354.1">
    <property type="nucleotide sequence ID" value="NZ_QJSX01000010.1"/>
</dbReference>
<dbReference type="GO" id="GO:0008999">
    <property type="term" value="F:protein-N-terminal-alanine acetyltransferase activity"/>
    <property type="evidence" value="ECO:0007669"/>
    <property type="project" value="TreeGrafter"/>
</dbReference>
<evidence type="ECO:0000313" key="3">
    <source>
        <dbReference type="Proteomes" id="UP000248326"/>
    </source>
</evidence>
<proteinExistence type="predicted"/>
<dbReference type="AlphaFoldDB" id="A0A318S620"/>
<dbReference type="InterPro" id="IPR016181">
    <property type="entry name" value="Acyl_CoA_acyltransferase"/>
</dbReference>